<evidence type="ECO:0000256" key="9">
    <source>
        <dbReference type="ARBA" id="ARBA00023242"/>
    </source>
</evidence>
<evidence type="ECO:0000256" key="10">
    <source>
        <dbReference type="SAM" id="MobiDB-lite"/>
    </source>
</evidence>
<keyword evidence="2" id="KW-0217">Developmental protein</keyword>
<dbReference type="Pfam" id="PF00319">
    <property type="entry name" value="SRF-TF"/>
    <property type="match status" value="1"/>
</dbReference>
<evidence type="ECO:0000256" key="4">
    <source>
        <dbReference type="ARBA" id="ARBA00022782"/>
    </source>
</evidence>
<feature type="region of interest" description="Disordered" evidence="10">
    <location>
        <begin position="283"/>
        <end position="380"/>
    </location>
</feature>
<evidence type="ECO:0000256" key="8">
    <source>
        <dbReference type="ARBA" id="ARBA00023163"/>
    </source>
</evidence>
<dbReference type="GO" id="GO:0005634">
    <property type="term" value="C:nucleus"/>
    <property type="evidence" value="ECO:0007669"/>
    <property type="project" value="UniProtKB-SubCell"/>
</dbReference>
<dbReference type="GO" id="GO:0000978">
    <property type="term" value="F:RNA polymerase II cis-regulatory region sequence-specific DNA binding"/>
    <property type="evidence" value="ECO:0007669"/>
    <property type="project" value="TreeGrafter"/>
</dbReference>
<evidence type="ECO:0000256" key="3">
    <source>
        <dbReference type="ARBA" id="ARBA00022553"/>
    </source>
</evidence>
<dbReference type="AlphaFoldDB" id="A0A8C7XMP5"/>
<dbReference type="InterPro" id="IPR036879">
    <property type="entry name" value="TF_MADSbox_sf"/>
</dbReference>
<evidence type="ECO:0000256" key="2">
    <source>
        <dbReference type="ARBA" id="ARBA00022473"/>
    </source>
</evidence>
<dbReference type="GO" id="GO:0045944">
    <property type="term" value="P:positive regulation of transcription by RNA polymerase II"/>
    <property type="evidence" value="ECO:0007669"/>
    <property type="project" value="InterPro"/>
</dbReference>
<dbReference type="GO" id="GO:0000981">
    <property type="term" value="F:DNA-binding transcription factor activity, RNA polymerase II-specific"/>
    <property type="evidence" value="ECO:0007669"/>
    <property type="project" value="TreeGrafter"/>
</dbReference>
<dbReference type="SUPFAM" id="SSF55455">
    <property type="entry name" value="SRF-like"/>
    <property type="match status" value="1"/>
</dbReference>
<evidence type="ECO:0000256" key="7">
    <source>
        <dbReference type="ARBA" id="ARBA00023159"/>
    </source>
</evidence>
<evidence type="ECO:0000313" key="12">
    <source>
        <dbReference type="Ensembl" id="ENSOSIP00000014938.1"/>
    </source>
</evidence>
<dbReference type="Pfam" id="PF12347">
    <property type="entry name" value="HJURP_C"/>
    <property type="match status" value="1"/>
</dbReference>
<evidence type="ECO:0000313" key="13">
    <source>
        <dbReference type="Proteomes" id="UP000694383"/>
    </source>
</evidence>
<dbReference type="GO" id="GO:0030154">
    <property type="term" value="P:cell differentiation"/>
    <property type="evidence" value="ECO:0007669"/>
    <property type="project" value="UniProtKB-KW"/>
</dbReference>
<dbReference type="GO" id="GO:0046983">
    <property type="term" value="F:protein dimerization activity"/>
    <property type="evidence" value="ECO:0007669"/>
    <property type="project" value="InterPro"/>
</dbReference>
<evidence type="ECO:0000259" key="11">
    <source>
        <dbReference type="PROSITE" id="PS50066"/>
    </source>
</evidence>
<dbReference type="CDD" id="cd00265">
    <property type="entry name" value="MADS_MEF2_like"/>
    <property type="match status" value="1"/>
</dbReference>
<feature type="region of interest" description="Disordered" evidence="10">
    <location>
        <begin position="91"/>
        <end position="118"/>
    </location>
</feature>
<keyword evidence="3" id="KW-0597">Phosphoprotein</keyword>
<evidence type="ECO:0000256" key="5">
    <source>
        <dbReference type="ARBA" id="ARBA00023015"/>
    </source>
</evidence>
<comment type="subcellular location">
    <subcellularLocation>
        <location evidence="1">Nucleus</location>
    </subcellularLocation>
</comment>
<dbReference type="Gene3D" id="3.40.1810.10">
    <property type="entry name" value="Transcription factor, MADS-box"/>
    <property type="match status" value="1"/>
</dbReference>
<proteinExistence type="predicted"/>
<keyword evidence="8" id="KW-0804">Transcription</keyword>
<dbReference type="PANTHER" id="PTHR11945:SF534">
    <property type="entry name" value="MYOCYTE-SPECIFIC ENHANCER FACTOR 2"/>
    <property type="match status" value="1"/>
</dbReference>
<dbReference type="SMART" id="SM00432">
    <property type="entry name" value="MADS"/>
    <property type="match status" value="1"/>
</dbReference>
<dbReference type="PROSITE" id="PS50066">
    <property type="entry name" value="MADS_BOX_2"/>
    <property type="match status" value="1"/>
</dbReference>
<protein>
    <submittedName>
        <fullName evidence="12">Myocyte enhancer factor 2cb</fullName>
    </submittedName>
</protein>
<dbReference type="GeneTree" id="ENSGT00940000157492"/>
<dbReference type="Ensembl" id="ENSOSIT00000015794.1">
    <property type="protein sequence ID" value="ENSOSIP00000014938.1"/>
    <property type="gene ID" value="ENSOSIG00000008375.1"/>
</dbReference>
<reference evidence="12" key="1">
    <citation type="submission" date="2025-08" db="UniProtKB">
        <authorList>
            <consortium name="Ensembl"/>
        </authorList>
    </citation>
    <scope>IDENTIFICATION</scope>
</reference>
<dbReference type="PROSITE" id="PS00350">
    <property type="entry name" value="MADS_BOX_1"/>
    <property type="match status" value="1"/>
</dbReference>
<dbReference type="GO" id="GO:0007507">
    <property type="term" value="P:heart development"/>
    <property type="evidence" value="ECO:0007669"/>
    <property type="project" value="UniProtKB-ARBA"/>
</dbReference>
<dbReference type="Proteomes" id="UP000694383">
    <property type="component" value="Unplaced"/>
</dbReference>
<keyword evidence="13" id="KW-1185">Reference proteome</keyword>
<dbReference type="PANTHER" id="PTHR11945">
    <property type="entry name" value="MADS BOX PROTEIN"/>
    <property type="match status" value="1"/>
</dbReference>
<keyword evidence="5" id="KW-0805">Transcription regulation</keyword>
<feature type="domain" description="MADS-box" evidence="11">
    <location>
        <begin position="1"/>
        <end position="61"/>
    </location>
</feature>
<organism evidence="12 13">
    <name type="scientific">Oryzias sinensis</name>
    <name type="common">Chinese medaka</name>
    <dbReference type="NCBI Taxonomy" id="183150"/>
    <lineage>
        <taxon>Eukaryota</taxon>
        <taxon>Metazoa</taxon>
        <taxon>Chordata</taxon>
        <taxon>Craniata</taxon>
        <taxon>Vertebrata</taxon>
        <taxon>Euteleostomi</taxon>
        <taxon>Actinopterygii</taxon>
        <taxon>Neopterygii</taxon>
        <taxon>Teleostei</taxon>
        <taxon>Neoteleostei</taxon>
        <taxon>Acanthomorphata</taxon>
        <taxon>Ovalentaria</taxon>
        <taxon>Atherinomorphae</taxon>
        <taxon>Beloniformes</taxon>
        <taxon>Adrianichthyidae</taxon>
        <taxon>Oryziinae</taxon>
        <taxon>Oryzias</taxon>
    </lineage>
</organism>
<keyword evidence="7" id="KW-0010">Activator</keyword>
<dbReference type="InterPro" id="IPR033896">
    <property type="entry name" value="MEF2-like_N"/>
</dbReference>
<sequence length="380" mass="41837">MGRKKIQITRIMDERNRQVTFTKRKFGLMKKAYELSVLCDCEIALIIFNSTNKLFQYASTDMDKVLLKYTEYNEPHESRTNSDIVETLRKKGLNGCDSPDPDADDSVGHSPESEDKYRKINEDIDLMISRQRLCAVPQSNYDMPVSIPVSNQNNLIYSHPGGTLGNHNLLPLTHHGLQRNSMSPGVTHRPPSAGNTGRNLTHLCIFFALSGNGYGNHRNSPGLLVSPGGMNKNMQTKSPPPMNLVSGWQQQHLQNMQHSALGQLGNCSSSHLCQGSNLSLPSAQSLHIKSEPVSPPRDRTSSTPGGYGGGVPPPQNPSSRQDSGRSPVDSLSSCSSSHEGSDRDEHRNEFHSPLGLARSAMDERESPSIKRVRLSEGWAT</sequence>
<dbReference type="GO" id="GO:0042826">
    <property type="term" value="F:histone deacetylase binding"/>
    <property type="evidence" value="ECO:0007669"/>
    <property type="project" value="TreeGrafter"/>
</dbReference>
<feature type="compositionally biased region" description="Basic and acidic residues" evidence="10">
    <location>
        <begin position="339"/>
        <end position="350"/>
    </location>
</feature>
<keyword evidence="6" id="KW-0238">DNA-binding</keyword>
<dbReference type="PRINTS" id="PR00404">
    <property type="entry name" value="MADSDOMAIN"/>
</dbReference>
<dbReference type="InterPro" id="IPR022102">
    <property type="entry name" value="HJURP_C"/>
</dbReference>
<evidence type="ECO:0000256" key="6">
    <source>
        <dbReference type="ARBA" id="ARBA00023125"/>
    </source>
</evidence>
<name>A0A8C7XMP5_9TELE</name>
<dbReference type="FunFam" id="3.40.1810.10:FF:000001">
    <property type="entry name" value="Myocyte-specific enhancer factor 2A homolog"/>
    <property type="match status" value="1"/>
</dbReference>
<feature type="compositionally biased region" description="Low complexity" evidence="10">
    <location>
        <begin position="326"/>
        <end position="338"/>
    </location>
</feature>
<accession>A0A8C7XMP5</accession>
<keyword evidence="4" id="KW-0221">Differentiation</keyword>
<evidence type="ECO:0000256" key="1">
    <source>
        <dbReference type="ARBA" id="ARBA00004123"/>
    </source>
</evidence>
<dbReference type="InterPro" id="IPR002100">
    <property type="entry name" value="TF_MADSbox"/>
</dbReference>
<reference evidence="12" key="2">
    <citation type="submission" date="2025-09" db="UniProtKB">
        <authorList>
            <consortium name="Ensembl"/>
        </authorList>
    </citation>
    <scope>IDENTIFICATION</scope>
</reference>
<keyword evidence="9" id="KW-0539">Nucleus</keyword>